<keyword evidence="4" id="KW-1185">Reference proteome</keyword>
<organism evidence="3 4">
    <name type="scientific">Moelleriella libera RCEF 2490</name>
    <dbReference type="NCBI Taxonomy" id="1081109"/>
    <lineage>
        <taxon>Eukaryota</taxon>
        <taxon>Fungi</taxon>
        <taxon>Dikarya</taxon>
        <taxon>Ascomycota</taxon>
        <taxon>Pezizomycotina</taxon>
        <taxon>Sordariomycetes</taxon>
        <taxon>Hypocreomycetidae</taxon>
        <taxon>Hypocreales</taxon>
        <taxon>Clavicipitaceae</taxon>
        <taxon>Moelleriella</taxon>
    </lineage>
</organism>
<dbReference type="EMBL" id="AZGY01000006">
    <property type="protein sequence ID" value="KZZ97709.1"/>
    <property type="molecule type" value="Genomic_DNA"/>
</dbReference>
<evidence type="ECO:0000259" key="2">
    <source>
        <dbReference type="Pfam" id="PF11563"/>
    </source>
</evidence>
<dbReference type="InterPro" id="IPR012292">
    <property type="entry name" value="Globin/Proto"/>
</dbReference>
<comment type="caution">
    <text evidence="3">The sequence shown here is derived from an EMBL/GenBank/DDBJ whole genome shotgun (WGS) entry which is preliminary data.</text>
</comment>
<dbReference type="Gene3D" id="1.10.490.10">
    <property type="entry name" value="Globins"/>
    <property type="match status" value="1"/>
</dbReference>
<evidence type="ECO:0000313" key="4">
    <source>
        <dbReference type="Proteomes" id="UP000078544"/>
    </source>
</evidence>
<gene>
    <name evidence="3" type="ORF">AAL_03673</name>
</gene>
<feature type="compositionally biased region" description="Polar residues" evidence="1">
    <location>
        <begin position="252"/>
        <end position="270"/>
    </location>
</feature>
<dbReference type="PANTHER" id="PTHR42071">
    <property type="entry name" value="PROTOGLOBIN DOMAIN-CONTAINING PROTEIN"/>
    <property type="match status" value="1"/>
</dbReference>
<proteinExistence type="predicted"/>
<feature type="region of interest" description="Disordered" evidence="1">
    <location>
        <begin position="74"/>
        <end position="97"/>
    </location>
</feature>
<evidence type="ECO:0000256" key="1">
    <source>
        <dbReference type="SAM" id="MobiDB-lite"/>
    </source>
</evidence>
<dbReference type="GO" id="GO:0020037">
    <property type="term" value="F:heme binding"/>
    <property type="evidence" value="ECO:0007669"/>
    <property type="project" value="InterPro"/>
</dbReference>
<name>A0A168DG62_9HYPO</name>
<dbReference type="Pfam" id="PF11563">
    <property type="entry name" value="Protoglobin"/>
    <property type="match status" value="1"/>
</dbReference>
<feature type="compositionally biased region" description="Low complexity" evidence="1">
    <location>
        <begin position="74"/>
        <end position="90"/>
    </location>
</feature>
<dbReference type="OrthoDB" id="10027058at2759"/>
<sequence>MASSLPMKSIDRQDLYTDLESRIQYLHSFLDFSSNDIEALISGAKYIKALVPAIVNIVYRKLLQYDITARAFTTNSTSSSPSSDETTATTDNESLSEDSPQILRRKLFLRAYLNKLCSDPSKMEFWEYLDKVGMMHVGLGRKHPLHVEYIHLGMCLGFIQDILSEAILSHPRLHMHRKIALVKALNKVIWIQNDLMAKWHVREANEFGLLTADRVIEKEGYLHGKRVLDDNEPQDAVAGDTVPVQAGRSECPFSSSLPILSRPHGTSSKSDQTKEEEGMQKPAERESTGLACA</sequence>
<feature type="domain" description="Globin-sensor" evidence="2">
    <location>
        <begin position="20"/>
        <end position="205"/>
    </location>
</feature>
<dbReference type="InterPro" id="IPR044398">
    <property type="entry name" value="Globin-sensor_dom"/>
</dbReference>
<feature type="region of interest" description="Disordered" evidence="1">
    <location>
        <begin position="248"/>
        <end position="293"/>
    </location>
</feature>
<feature type="compositionally biased region" description="Basic and acidic residues" evidence="1">
    <location>
        <begin position="271"/>
        <end position="287"/>
    </location>
</feature>
<accession>A0A168DG62</accession>
<dbReference type="PANTHER" id="PTHR42071:SF1">
    <property type="entry name" value="GLOBIN-SENSOR DOMAIN-CONTAINING PROTEIN"/>
    <property type="match status" value="1"/>
</dbReference>
<dbReference type="AlphaFoldDB" id="A0A168DG62"/>
<dbReference type="Proteomes" id="UP000078544">
    <property type="component" value="Unassembled WGS sequence"/>
</dbReference>
<protein>
    <recommendedName>
        <fullName evidence="2">Globin-sensor domain-containing protein</fullName>
    </recommendedName>
</protein>
<dbReference type="GO" id="GO:0019825">
    <property type="term" value="F:oxygen binding"/>
    <property type="evidence" value="ECO:0007669"/>
    <property type="project" value="InterPro"/>
</dbReference>
<evidence type="ECO:0000313" key="3">
    <source>
        <dbReference type="EMBL" id="KZZ97709.1"/>
    </source>
</evidence>
<reference evidence="3 4" key="1">
    <citation type="journal article" date="2016" name="Genome Biol. Evol.">
        <title>Divergent and convergent evolution of fungal pathogenicity.</title>
        <authorList>
            <person name="Shang Y."/>
            <person name="Xiao G."/>
            <person name="Zheng P."/>
            <person name="Cen K."/>
            <person name="Zhan S."/>
            <person name="Wang C."/>
        </authorList>
    </citation>
    <scope>NUCLEOTIDE SEQUENCE [LARGE SCALE GENOMIC DNA]</scope>
    <source>
        <strain evidence="3 4">RCEF 2490</strain>
    </source>
</reference>